<reference evidence="2" key="1">
    <citation type="submission" date="2023-07" db="EMBL/GenBank/DDBJ databases">
        <authorList>
            <person name="Colorado M.A."/>
            <person name="Villamil L.M."/>
            <person name="Melo J.F."/>
            <person name="Rodriguez J.A."/>
            <person name="Ruiz R.Y."/>
        </authorList>
    </citation>
    <scope>NUCLEOTIDE SEQUENCE [LARGE SCALE GENOMIC DNA]</scope>
    <source>
        <strain evidence="2">C33</strain>
    </source>
</reference>
<sequence>MLNLELEKLVRKFSNEIDERLKNYDFKIKDITFDDKDDEVLKIKITKN</sequence>
<evidence type="ECO:0000313" key="2">
    <source>
        <dbReference type="Proteomes" id="UP001279681"/>
    </source>
</evidence>
<protein>
    <submittedName>
        <fullName evidence="1">Uncharacterized protein</fullName>
    </submittedName>
</protein>
<evidence type="ECO:0000313" key="1">
    <source>
        <dbReference type="EMBL" id="MDX8337514.1"/>
    </source>
</evidence>
<keyword evidence="2" id="KW-1185">Reference proteome</keyword>
<comment type="caution">
    <text evidence="1">The sequence shown here is derived from an EMBL/GenBank/DDBJ whole genome shotgun (WGS) entry which is preliminary data.</text>
</comment>
<name>A0ABU4WDA3_9FUSO</name>
<organism evidence="1 2">
    <name type="scientific">Candidatus Cetobacterium colombiensis</name>
    <dbReference type="NCBI Taxonomy" id="3073100"/>
    <lineage>
        <taxon>Bacteria</taxon>
        <taxon>Fusobacteriati</taxon>
        <taxon>Fusobacteriota</taxon>
        <taxon>Fusobacteriia</taxon>
        <taxon>Fusobacteriales</taxon>
        <taxon>Fusobacteriaceae</taxon>
        <taxon>Cetobacterium</taxon>
    </lineage>
</organism>
<dbReference type="Proteomes" id="UP001279681">
    <property type="component" value="Unassembled WGS sequence"/>
</dbReference>
<proteinExistence type="predicted"/>
<dbReference type="EMBL" id="JAVIKH010000070">
    <property type="protein sequence ID" value="MDX8337514.1"/>
    <property type="molecule type" value="Genomic_DNA"/>
</dbReference>
<dbReference type="RefSeq" id="WP_320314833.1">
    <property type="nucleotide sequence ID" value="NZ_JAVIKH010000070.1"/>
</dbReference>
<accession>A0ABU4WDA3</accession>
<gene>
    <name evidence="1" type="ORF">RFV38_13610</name>
</gene>